<evidence type="ECO:0000256" key="7">
    <source>
        <dbReference type="ARBA" id="ARBA00049119"/>
    </source>
</evidence>
<keyword evidence="6 9" id="KW-0472">Membrane</keyword>
<evidence type="ECO:0000256" key="3">
    <source>
        <dbReference type="ARBA" id="ARBA00022448"/>
    </source>
</evidence>
<dbReference type="GO" id="GO:0005351">
    <property type="term" value="F:carbohydrate:proton symporter activity"/>
    <property type="evidence" value="ECO:0007669"/>
    <property type="project" value="TreeGrafter"/>
</dbReference>
<dbReference type="InterPro" id="IPR050360">
    <property type="entry name" value="MFS_Sugar_Transporters"/>
</dbReference>
<keyword evidence="5 9" id="KW-1133">Transmembrane helix</keyword>
<dbReference type="PRINTS" id="PR00171">
    <property type="entry name" value="SUGRTRNSPORT"/>
</dbReference>
<feature type="transmembrane region" description="Helical" evidence="9">
    <location>
        <begin position="361"/>
        <end position="383"/>
    </location>
</feature>
<evidence type="ECO:0000256" key="6">
    <source>
        <dbReference type="ARBA" id="ARBA00023136"/>
    </source>
</evidence>
<evidence type="ECO:0000313" key="11">
    <source>
        <dbReference type="EMBL" id="OCF31430.1"/>
    </source>
</evidence>
<feature type="transmembrane region" description="Helical" evidence="9">
    <location>
        <begin position="21"/>
        <end position="42"/>
    </location>
</feature>
<dbReference type="Pfam" id="PF00083">
    <property type="entry name" value="Sugar_tr"/>
    <property type="match status" value="1"/>
</dbReference>
<sequence>MAGAVGGLVNKKLMANTPKEVINWRLFAMALILSFAGGLHGYNTANISGVLSMTDFVKTFGFEHYTTTELANIKGWITSVLVLGGCFGTLSAQFSSEWLGRRASLFIAAAGLLIGSILQVANHGSVGQFIAGRAIAGVGCGFGTVVGPMYISEIAPAAIRGGLASMFNMNIMTGVCLGYWINYGSIVNIADTNPWQWRVPLIVQMLPGVILFVGLPFVPESPRWYVLKNRVDEATKAYTRITTLPADHPYVQKEIDALLVHVPRDETGKPVTDVMSYKDLGLLLYRDRTMLRRVVIAFLFQVFFNFSGGNSITYYQSNILTSIGLKGQRTAALFSSIYGFAKVVSIIIYAGFLVDRFGRRVTLMTGASIDIACLIYIAAYLGVADTSKSTGVAGWFAVVALCLFAIGYAMSWGTIPFGITAEVFPNRVRGKLMSMLFCVQYCVNFGLSRGFPNMVITMHSWGPFALFAIVTTLGTVYAFFALPETKGQNIELMDQLFDRSWYLNGVVKHNTVPVAHVVDEELGTHFEQDEKAVEENVEYPERKQNTAILNK</sequence>
<feature type="transmembrane region" description="Helical" evidence="9">
    <location>
        <begin position="395"/>
        <end position="420"/>
    </location>
</feature>
<feature type="transmembrane region" description="Helical" evidence="9">
    <location>
        <begin position="432"/>
        <end position="451"/>
    </location>
</feature>
<feature type="transmembrane region" description="Helical" evidence="9">
    <location>
        <begin position="163"/>
        <end position="181"/>
    </location>
</feature>
<dbReference type="PROSITE" id="PS50850">
    <property type="entry name" value="MFS"/>
    <property type="match status" value="1"/>
</dbReference>
<evidence type="ECO:0000313" key="12">
    <source>
        <dbReference type="Proteomes" id="UP000092666"/>
    </source>
</evidence>
<protein>
    <recommendedName>
        <fullName evidence="10">Major facilitator superfamily (MFS) profile domain-containing protein</fullName>
    </recommendedName>
</protein>
<feature type="transmembrane region" description="Helical" evidence="9">
    <location>
        <begin position="104"/>
        <end position="124"/>
    </location>
</feature>
<dbReference type="NCBIfam" id="TIGR00879">
    <property type="entry name" value="SP"/>
    <property type="match status" value="1"/>
</dbReference>
<dbReference type="PANTHER" id="PTHR48022:SF23">
    <property type="entry name" value="MAJOR FACILITATOR SUPERFAMILY (MFS) PROFILE DOMAIN-CONTAINING PROTEIN"/>
    <property type="match status" value="1"/>
</dbReference>
<evidence type="ECO:0000256" key="5">
    <source>
        <dbReference type="ARBA" id="ARBA00022989"/>
    </source>
</evidence>
<dbReference type="InterPro" id="IPR036259">
    <property type="entry name" value="MFS_trans_sf"/>
</dbReference>
<feature type="transmembrane region" description="Helical" evidence="9">
    <location>
        <begin position="463"/>
        <end position="482"/>
    </location>
</feature>
<dbReference type="InterPro" id="IPR005829">
    <property type="entry name" value="Sugar_transporter_CS"/>
</dbReference>
<dbReference type="Gene3D" id="1.20.1250.20">
    <property type="entry name" value="MFS general substrate transporter like domains"/>
    <property type="match status" value="1"/>
</dbReference>
<feature type="transmembrane region" description="Helical" evidence="9">
    <location>
        <begin position="73"/>
        <end position="92"/>
    </location>
</feature>
<dbReference type="PROSITE" id="PS00217">
    <property type="entry name" value="SUGAR_TRANSPORT_2"/>
    <property type="match status" value="1"/>
</dbReference>
<evidence type="ECO:0000259" key="10">
    <source>
        <dbReference type="PROSITE" id="PS50850"/>
    </source>
</evidence>
<comment type="similarity">
    <text evidence="2 8">Belongs to the major facilitator superfamily. Sugar transporter (TC 2.A.1.1) family.</text>
</comment>
<dbReference type="AlphaFoldDB" id="A0A1B9GK06"/>
<dbReference type="InterPro" id="IPR020846">
    <property type="entry name" value="MFS_dom"/>
</dbReference>
<feature type="transmembrane region" description="Helical" evidence="9">
    <location>
        <begin position="335"/>
        <end position="354"/>
    </location>
</feature>
<evidence type="ECO:0000256" key="9">
    <source>
        <dbReference type="SAM" id="Phobius"/>
    </source>
</evidence>
<keyword evidence="4 9" id="KW-0812">Transmembrane</keyword>
<gene>
    <name evidence="11" type="ORF">I316_06832</name>
</gene>
<proteinExistence type="inferred from homology"/>
<feature type="transmembrane region" description="Helical" evidence="9">
    <location>
        <begin position="294"/>
        <end position="315"/>
    </location>
</feature>
<dbReference type="SUPFAM" id="SSF103473">
    <property type="entry name" value="MFS general substrate transporter"/>
    <property type="match status" value="1"/>
</dbReference>
<dbReference type="Proteomes" id="UP000092666">
    <property type="component" value="Unassembled WGS sequence"/>
</dbReference>
<keyword evidence="12" id="KW-1185">Reference proteome</keyword>
<feature type="domain" description="Major facilitator superfamily (MFS) profile" evidence="10">
    <location>
        <begin position="29"/>
        <end position="486"/>
    </location>
</feature>
<dbReference type="EMBL" id="KV700134">
    <property type="protein sequence ID" value="OCF31430.1"/>
    <property type="molecule type" value="Genomic_DNA"/>
</dbReference>
<keyword evidence="3 8" id="KW-0813">Transport</keyword>
<name>A0A1B9GK06_9TREE</name>
<dbReference type="InterPro" id="IPR005828">
    <property type="entry name" value="MFS_sugar_transport-like"/>
</dbReference>
<dbReference type="PROSITE" id="PS00216">
    <property type="entry name" value="SUGAR_TRANSPORT_1"/>
    <property type="match status" value="1"/>
</dbReference>
<evidence type="ECO:0000256" key="8">
    <source>
        <dbReference type="RuleBase" id="RU003346"/>
    </source>
</evidence>
<accession>A0A1B9GK06</accession>
<reference evidence="12" key="2">
    <citation type="submission" date="2013-12" db="EMBL/GenBank/DDBJ databases">
        <title>Evolution of pathogenesis and genome organization in the Tremellales.</title>
        <authorList>
            <person name="Cuomo C."/>
            <person name="Litvintseva A."/>
            <person name="Heitman J."/>
            <person name="Chen Y."/>
            <person name="Sun S."/>
            <person name="Springer D."/>
            <person name="Dromer F."/>
            <person name="Young S."/>
            <person name="Zeng Q."/>
            <person name="Chapman S."/>
            <person name="Gujja S."/>
            <person name="Saif S."/>
            <person name="Birren B."/>
        </authorList>
    </citation>
    <scope>NUCLEOTIDE SEQUENCE [LARGE SCALE GENOMIC DNA]</scope>
    <source>
        <strain evidence="12">BCC8398</strain>
    </source>
</reference>
<evidence type="ECO:0000256" key="4">
    <source>
        <dbReference type="ARBA" id="ARBA00022692"/>
    </source>
</evidence>
<feature type="transmembrane region" description="Helical" evidence="9">
    <location>
        <begin position="201"/>
        <end position="218"/>
    </location>
</feature>
<dbReference type="STRING" id="1296120.A0A1B9GK06"/>
<dbReference type="PANTHER" id="PTHR48022">
    <property type="entry name" value="PLASTIDIC GLUCOSE TRANSPORTER 4"/>
    <property type="match status" value="1"/>
</dbReference>
<comment type="subcellular location">
    <subcellularLocation>
        <location evidence="1">Membrane</location>
        <topology evidence="1">Multi-pass membrane protein</topology>
    </subcellularLocation>
</comment>
<evidence type="ECO:0000256" key="2">
    <source>
        <dbReference type="ARBA" id="ARBA00010992"/>
    </source>
</evidence>
<dbReference type="GO" id="GO:0016020">
    <property type="term" value="C:membrane"/>
    <property type="evidence" value="ECO:0007669"/>
    <property type="project" value="UniProtKB-SubCell"/>
</dbReference>
<reference evidence="11 12" key="1">
    <citation type="submission" date="2013-07" db="EMBL/GenBank/DDBJ databases">
        <title>The Genome Sequence of Cryptococcus heveanensis BCC8398.</title>
        <authorList>
            <consortium name="The Broad Institute Genome Sequencing Platform"/>
            <person name="Cuomo C."/>
            <person name="Litvintseva A."/>
            <person name="Chen Y."/>
            <person name="Heitman J."/>
            <person name="Sun S."/>
            <person name="Springer D."/>
            <person name="Dromer F."/>
            <person name="Young S.K."/>
            <person name="Zeng Q."/>
            <person name="Gargeya S."/>
            <person name="Fitzgerald M."/>
            <person name="Abouelleil A."/>
            <person name="Alvarado L."/>
            <person name="Berlin A.M."/>
            <person name="Chapman S.B."/>
            <person name="Dewar J."/>
            <person name="Goldberg J."/>
            <person name="Griggs A."/>
            <person name="Gujja S."/>
            <person name="Hansen M."/>
            <person name="Howarth C."/>
            <person name="Imamovic A."/>
            <person name="Larimer J."/>
            <person name="McCowan C."/>
            <person name="Murphy C."/>
            <person name="Pearson M."/>
            <person name="Priest M."/>
            <person name="Roberts A."/>
            <person name="Saif S."/>
            <person name="Shea T."/>
            <person name="Sykes S."/>
            <person name="Wortman J."/>
            <person name="Nusbaum C."/>
            <person name="Birren B."/>
        </authorList>
    </citation>
    <scope>NUCLEOTIDE SEQUENCE [LARGE SCALE GENOMIC DNA]</scope>
    <source>
        <strain evidence="11 12">BCC8398</strain>
    </source>
</reference>
<dbReference type="OrthoDB" id="508119at2759"/>
<feature type="transmembrane region" description="Helical" evidence="9">
    <location>
        <begin position="130"/>
        <end position="151"/>
    </location>
</feature>
<evidence type="ECO:0000256" key="1">
    <source>
        <dbReference type="ARBA" id="ARBA00004141"/>
    </source>
</evidence>
<comment type="catalytic activity">
    <reaction evidence="7">
        <text>myo-inositol(out) + H(+)(out) = myo-inositol(in) + H(+)(in)</text>
        <dbReference type="Rhea" id="RHEA:60364"/>
        <dbReference type="ChEBI" id="CHEBI:15378"/>
        <dbReference type="ChEBI" id="CHEBI:17268"/>
    </reaction>
</comment>
<dbReference type="InterPro" id="IPR003663">
    <property type="entry name" value="Sugar/inositol_transpt"/>
</dbReference>
<organism evidence="11 12">
    <name type="scientific">Kwoniella heveanensis BCC8398</name>
    <dbReference type="NCBI Taxonomy" id="1296120"/>
    <lineage>
        <taxon>Eukaryota</taxon>
        <taxon>Fungi</taxon>
        <taxon>Dikarya</taxon>
        <taxon>Basidiomycota</taxon>
        <taxon>Agaricomycotina</taxon>
        <taxon>Tremellomycetes</taxon>
        <taxon>Tremellales</taxon>
        <taxon>Cryptococcaceae</taxon>
        <taxon>Kwoniella</taxon>
    </lineage>
</organism>